<dbReference type="InterPro" id="IPR009075">
    <property type="entry name" value="AcylCo_DH/oxidase_C"/>
</dbReference>
<dbReference type="InterPro" id="IPR036250">
    <property type="entry name" value="AcylCo_DH-like_C"/>
</dbReference>
<evidence type="ECO:0000313" key="8">
    <source>
        <dbReference type="EMBL" id="QNE21520.1"/>
    </source>
</evidence>
<dbReference type="PANTHER" id="PTHR43884:SF19">
    <property type="entry name" value="ACYL-COA DEHYDROGENASE FADE4-RELATED"/>
    <property type="match status" value="1"/>
</dbReference>
<keyword evidence="5" id="KW-0560">Oxidoreductase</keyword>
<comment type="similarity">
    <text evidence="2 5">Belongs to the acyl-CoA dehydrogenase family.</text>
</comment>
<dbReference type="CDD" id="cd00567">
    <property type="entry name" value="ACAD"/>
    <property type="match status" value="1"/>
</dbReference>
<reference evidence="8 9" key="2">
    <citation type="journal article" date="2020" name="Microbiol. Resour. Announc.">
        <title>Antarctic desert soil bacteria exhibit high novel natural product potential, evaluated through long-read genome sequencing and comparative genomics.</title>
        <authorList>
            <person name="Benaud N."/>
            <person name="Edwards R.J."/>
            <person name="Amos T.G."/>
            <person name="D'Agostino P.M."/>
            <person name="Gutierrez-Chavez C."/>
            <person name="Montgomery K."/>
            <person name="Nicetic I."/>
            <person name="Ferrari B.C."/>
        </authorList>
    </citation>
    <scope>NUCLEOTIDE SEQUENCE [LARGE SCALE GENOMIC DNA]</scope>
    <source>
        <strain evidence="8 9">SPB151</strain>
    </source>
</reference>
<comment type="cofactor">
    <cofactor evidence="1 5">
        <name>FAD</name>
        <dbReference type="ChEBI" id="CHEBI:57692"/>
    </cofactor>
</comment>
<keyword evidence="9" id="KW-1185">Reference proteome</keyword>
<dbReference type="InterPro" id="IPR009100">
    <property type="entry name" value="AcylCoA_DH/oxidase_NM_dom_sf"/>
</dbReference>
<evidence type="ECO:0000313" key="9">
    <source>
        <dbReference type="Proteomes" id="UP000515563"/>
    </source>
</evidence>
<dbReference type="SUPFAM" id="SSF56645">
    <property type="entry name" value="Acyl-CoA dehydrogenase NM domain-like"/>
    <property type="match status" value="1"/>
</dbReference>
<dbReference type="AlphaFoldDB" id="A0A7G6X5K5"/>
<dbReference type="Pfam" id="PF02770">
    <property type="entry name" value="Acyl-CoA_dh_M"/>
    <property type="match status" value="1"/>
</dbReference>
<feature type="domain" description="Acyl-CoA dehydrogenase/oxidase C-terminal" evidence="6">
    <location>
        <begin position="244"/>
        <end position="396"/>
    </location>
</feature>
<dbReference type="EMBL" id="CP043661">
    <property type="protein sequence ID" value="QNE21520.1"/>
    <property type="molecule type" value="Genomic_DNA"/>
</dbReference>
<evidence type="ECO:0000256" key="3">
    <source>
        <dbReference type="ARBA" id="ARBA00022630"/>
    </source>
</evidence>
<dbReference type="RefSeq" id="WP_185443926.1">
    <property type="nucleotide sequence ID" value="NZ_CP043661.1"/>
</dbReference>
<evidence type="ECO:0000256" key="4">
    <source>
        <dbReference type="ARBA" id="ARBA00022827"/>
    </source>
</evidence>
<dbReference type="PANTHER" id="PTHR43884">
    <property type="entry name" value="ACYL-COA DEHYDROGENASE"/>
    <property type="match status" value="1"/>
</dbReference>
<proteinExistence type="inferred from homology"/>
<evidence type="ECO:0000256" key="1">
    <source>
        <dbReference type="ARBA" id="ARBA00001974"/>
    </source>
</evidence>
<name>A0A7G6X5K5_9ACTN</name>
<dbReference type="GO" id="GO:0005886">
    <property type="term" value="C:plasma membrane"/>
    <property type="evidence" value="ECO:0007669"/>
    <property type="project" value="TreeGrafter"/>
</dbReference>
<dbReference type="InterPro" id="IPR046373">
    <property type="entry name" value="Acyl-CoA_Oxase/DH_mid-dom_sf"/>
</dbReference>
<evidence type="ECO:0000259" key="6">
    <source>
        <dbReference type="Pfam" id="PF00441"/>
    </source>
</evidence>
<feature type="domain" description="Acyl-CoA oxidase/dehydrogenase middle" evidence="7">
    <location>
        <begin position="134"/>
        <end position="232"/>
    </location>
</feature>
<accession>A0A7G6X5K5</accession>
<dbReference type="Gene3D" id="1.20.140.10">
    <property type="entry name" value="Butyryl-CoA Dehydrogenase, subunit A, domain 3"/>
    <property type="match status" value="1"/>
</dbReference>
<dbReference type="SUPFAM" id="SSF47203">
    <property type="entry name" value="Acyl-CoA dehydrogenase C-terminal domain-like"/>
    <property type="match status" value="1"/>
</dbReference>
<keyword evidence="3 5" id="KW-0285">Flavoprotein</keyword>
<evidence type="ECO:0000256" key="5">
    <source>
        <dbReference type="RuleBase" id="RU362125"/>
    </source>
</evidence>
<evidence type="ECO:0000259" key="7">
    <source>
        <dbReference type="Pfam" id="PF02770"/>
    </source>
</evidence>
<reference evidence="9" key="1">
    <citation type="submission" date="2019-09" db="EMBL/GenBank/DDBJ databases">
        <title>Antimicrobial potential of Antarctic Bacteria.</title>
        <authorList>
            <person name="Benaud N."/>
            <person name="Edwards R.J."/>
            <person name="Ferrari B.C."/>
        </authorList>
    </citation>
    <scope>NUCLEOTIDE SEQUENCE [LARGE SCALE GENOMIC DNA]</scope>
    <source>
        <strain evidence="9">SPB151</strain>
    </source>
</reference>
<dbReference type="GO" id="GO:0050660">
    <property type="term" value="F:flavin adenine dinucleotide binding"/>
    <property type="evidence" value="ECO:0007669"/>
    <property type="project" value="InterPro"/>
</dbReference>
<gene>
    <name evidence="8" type="ORF">F1D05_30870</name>
</gene>
<dbReference type="KEGG" id="kqi:F1D05_30870"/>
<dbReference type="Gene3D" id="2.40.110.10">
    <property type="entry name" value="Butyryl-CoA Dehydrogenase, subunit A, domain 2"/>
    <property type="match status" value="1"/>
</dbReference>
<dbReference type="InterPro" id="IPR037069">
    <property type="entry name" value="AcylCoA_DH/ox_N_sf"/>
</dbReference>
<dbReference type="Gene3D" id="1.10.540.10">
    <property type="entry name" value="Acyl-CoA dehydrogenase/oxidase, N-terminal domain"/>
    <property type="match status" value="1"/>
</dbReference>
<evidence type="ECO:0000256" key="2">
    <source>
        <dbReference type="ARBA" id="ARBA00009347"/>
    </source>
</evidence>
<dbReference type="Proteomes" id="UP000515563">
    <property type="component" value="Chromosome"/>
</dbReference>
<dbReference type="InterPro" id="IPR006091">
    <property type="entry name" value="Acyl-CoA_Oxase/DH_mid-dom"/>
</dbReference>
<dbReference type="GO" id="GO:0003995">
    <property type="term" value="F:acyl-CoA dehydrogenase activity"/>
    <property type="evidence" value="ECO:0007669"/>
    <property type="project" value="TreeGrafter"/>
</dbReference>
<keyword evidence="4 5" id="KW-0274">FAD</keyword>
<protein>
    <submittedName>
        <fullName evidence="8">Acyl-CoA dehydrogenase family protein</fullName>
    </submittedName>
</protein>
<dbReference type="Pfam" id="PF00441">
    <property type="entry name" value="Acyl-CoA_dh_1"/>
    <property type="match status" value="1"/>
</dbReference>
<organism evidence="8 9">
    <name type="scientific">Kribbella qitaiheensis</name>
    <dbReference type="NCBI Taxonomy" id="1544730"/>
    <lineage>
        <taxon>Bacteria</taxon>
        <taxon>Bacillati</taxon>
        <taxon>Actinomycetota</taxon>
        <taxon>Actinomycetes</taxon>
        <taxon>Propionibacteriales</taxon>
        <taxon>Kribbellaceae</taxon>
        <taxon>Kribbella</taxon>
    </lineage>
</organism>
<sequence>MSTATHPEVRAGRSSVHETVEDFEEFLGDPRAPGSRITFAEQMEYDEREEKAVPAFDALAEWGYPLHYVPAAEGGRFHDMERMFGLIRSLARRDMTPALSSGATFLGAMPVWGWGDDAQRARVAELIKGGAFGAFGLSEADHGCDVVAGEVLAEGGDEAGYLLTGTKWPIGNGIRSTFATIFARTGPAGPRGFSAFLVDKENLNPLHWATEPRVKTLGLRGADVSGITLNDCPVPASAVIGSRGRGMEEAIKTLQISRTLVTAMSMGVADTGLRTTLDHIRGRRLYGRTVHEIQVIREQVLAAYVDLLVAECTTAATARAISVMPARLSLWSSVTKYLVPGLIDEVLSSLGSVLAARHFMREGVNDGIFQKMLRDNRIVSIFEGTSHVHQHVVASQLPSLLLRPEYDLNTEALLQDLYDHEYEPPEWDLRFDRFKLTNGGLDEITQSLPDVVAAIPAEYVTLEQVAGEVLAVQEKLQQGVRELVKQGNDLHSNSRGFTLARQHCLVHAAAACLHTWNANAGRGGFVGRPEWVVLALQRILTRLIPDQQLDPDSLVVVEAEMLSSWEDERLFSLVPLRLGGTAAA</sequence>